<dbReference type="Gene3D" id="3.30.1380.10">
    <property type="match status" value="1"/>
</dbReference>
<evidence type="ECO:0000313" key="4">
    <source>
        <dbReference type="EMBL" id="RMI13378.1"/>
    </source>
</evidence>
<feature type="non-terminal residue" evidence="4">
    <location>
        <position position="1"/>
    </location>
</feature>
<gene>
    <name evidence="4" type="ORF">EBM89_04475</name>
</gene>
<comment type="caution">
    <text evidence="4">The sequence shown here is derived from an EMBL/GenBank/DDBJ whole genome shotgun (WGS) entry which is preliminary data.</text>
</comment>
<keyword evidence="2" id="KW-0472">Membrane</keyword>
<feature type="region of interest" description="Disordered" evidence="1">
    <location>
        <begin position="1"/>
        <end position="36"/>
    </location>
</feature>
<accession>A0A3M2JT21</accession>
<dbReference type="RefSeq" id="WP_147463448.1">
    <property type="nucleotide sequence ID" value="NZ_RFFI01000016.1"/>
</dbReference>
<dbReference type="InterPro" id="IPR039561">
    <property type="entry name" value="Peptidase_M15C"/>
</dbReference>
<organism evidence="4 5">
    <name type="scientific">Cellulomonas triticagri</name>
    <dbReference type="NCBI Taxonomy" id="2483352"/>
    <lineage>
        <taxon>Bacteria</taxon>
        <taxon>Bacillati</taxon>
        <taxon>Actinomycetota</taxon>
        <taxon>Actinomycetes</taxon>
        <taxon>Micrococcales</taxon>
        <taxon>Cellulomonadaceae</taxon>
        <taxon>Cellulomonas</taxon>
    </lineage>
</organism>
<evidence type="ECO:0000259" key="3">
    <source>
        <dbReference type="Pfam" id="PF13539"/>
    </source>
</evidence>
<dbReference type="Pfam" id="PF13539">
    <property type="entry name" value="Peptidase_M15_4"/>
    <property type="match status" value="1"/>
</dbReference>
<keyword evidence="5" id="KW-1185">Reference proteome</keyword>
<feature type="transmembrane region" description="Helical" evidence="2">
    <location>
        <begin position="43"/>
        <end position="65"/>
    </location>
</feature>
<feature type="domain" description="Peptidase M15C" evidence="3">
    <location>
        <begin position="158"/>
        <end position="220"/>
    </location>
</feature>
<dbReference type="Proteomes" id="UP000269289">
    <property type="component" value="Unassembled WGS sequence"/>
</dbReference>
<reference evidence="4 5" key="1">
    <citation type="submission" date="2018-10" db="EMBL/GenBank/DDBJ databases">
        <title>Isolation, diversity and antifungal activity of actinobacteria from wheat.</title>
        <authorList>
            <person name="Han C."/>
        </authorList>
    </citation>
    <scope>NUCLEOTIDE SEQUENCE [LARGE SCALE GENOMIC DNA]</scope>
    <source>
        <strain evidence="4 5">NEAU-YY56</strain>
    </source>
</reference>
<evidence type="ECO:0000313" key="5">
    <source>
        <dbReference type="Proteomes" id="UP000269289"/>
    </source>
</evidence>
<keyword evidence="2" id="KW-0812">Transmembrane</keyword>
<protein>
    <submittedName>
        <fullName evidence="4">M15 family peptidase</fullName>
    </submittedName>
</protein>
<keyword evidence="2" id="KW-1133">Transmembrane helix</keyword>
<name>A0A3M2JT21_9CELL</name>
<sequence>PRAARTEAAPRGTRTSGHPGTARPGGPGRPGGPPRLRLTRRGVVVLGVLALLVVGVPVLLVGRLLSGPEPAPAADVVELPDPTCVPTATQSQNCWPVFERGDDDLLEQSPWVTGRLRAGDVRTVLDHVAARFDATVEPVDPDSSWGWANRAVRGESDDVVSNHASGTAIDLNATEHPIGARDTFTDDQVDAIHAIVAEVAPVVVWGGDYGGRSDEMHFEIVGDAAAVAEVAARLRGGTT</sequence>
<dbReference type="AlphaFoldDB" id="A0A3M2JT21"/>
<evidence type="ECO:0000256" key="2">
    <source>
        <dbReference type="SAM" id="Phobius"/>
    </source>
</evidence>
<dbReference type="EMBL" id="RFFI01000016">
    <property type="protein sequence ID" value="RMI13378.1"/>
    <property type="molecule type" value="Genomic_DNA"/>
</dbReference>
<evidence type="ECO:0000256" key="1">
    <source>
        <dbReference type="SAM" id="MobiDB-lite"/>
    </source>
</evidence>
<dbReference type="InterPro" id="IPR009045">
    <property type="entry name" value="Zn_M74/Hedgehog-like"/>
</dbReference>
<dbReference type="SUPFAM" id="SSF55166">
    <property type="entry name" value="Hedgehog/DD-peptidase"/>
    <property type="match status" value="1"/>
</dbReference>
<proteinExistence type="predicted"/>
<dbReference type="GO" id="GO:0008233">
    <property type="term" value="F:peptidase activity"/>
    <property type="evidence" value="ECO:0007669"/>
    <property type="project" value="InterPro"/>
</dbReference>